<evidence type="ECO:0000313" key="2">
    <source>
        <dbReference type="EMBL" id="KAL1858311.1"/>
    </source>
</evidence>
<feature type="region of interest" description="Disordered" evidence="1">
    <location>
        <begin position="1"/>
        <end position="32"/>
    </location>
</feature>
<feature type="region of interest" description="Disordered" evidence="1">
    <location>
        <begin position="46"/>
        <end position="67"/>
    </location>
</feature>
<evidence type="ECO:0000313" key="3">
    <source>
        <dbReference type="Proteomes" id="UP001583177"/>
    </source>
</evidence>
<feature type="compositionally biased region" description="Low complexity" evidence="1">
    <location>
        <begin position="842"/>
        <end position="866"/>
    </location>
</feature>
<feature type="region of interest" description="Disordered" evidence="1">
    <location>
        <begin position="975"/>
        <end position="1108"/>
    </location>
</feature>
<organism evidence="2 3">
    <name type="scientific">Diaporthe australafricana</name>
    <dbReference type="NCBI Taxonomy" id="127596"/>
    <lineage>
        <taxon>Eukaryota</taxon>
        <taxon>Fungi</taxon>
        <taxon>Dikarya</taxon>
        <taxon>Ascomycota</taxon>
        <taxon>Pezizomycotina</taxon>
        <taxon>Sordariomycetes</taxon>
        <taxon>Sordariomycetidae</taxon>
        <taxon>Diaporthales</taxon>
        <taxon>Diaporthaceae</taxon>
        <taxon>Diaporthe</taxon>
    </lineage>
</organism>
<feature type="region of interest" description="Disordered" evidence="1">
    <location>
        <begin position="496"/>
        <end position="536"/>
    </location>
</feature>
<keyword evidence="3" id="KW-1185">Reference proteome</keyword>
<gene>
    <name evidence="2" type="ORF">Daus18300_009929</name>
</gene>
<proteinExistence type="predicted"/>
<feature type="region of interest" description="Disordered" evidence="1">
    <location>
        <begin position="711"/>
        <end position="957"/>
    </location>
</feature>
<feature type="compositionally biased region" description="Polar residues" evidence="1">
    <location>
        <begin position="167"/>
        <end position="181"/>
    </location>
</feature>
<sequence length="1238" mass="136593">MDPKRVNEFLPPASSATASPALGDRMDVGNPMEDDFDVAQYRALKKDKQEEQKRLDHEHDHRHRQLEDQVHMENSRLFAQVQQRINDGIQRAFMDLGPVIAATVNNQVSYRLEQQRLRDEHASSKSSIEQRYHNKITSLMAMPSAARNAIPRMTNSGPGTPAAAPFTNASPAHQSVSTPTPSRAPAPQETARVEPMAHQAAHQRMPPRPEVPPHHQQPVAPPRILPSEPLTRQPVGPHRVPHPESLAQQPMIQQRMPPEPVHQRPLPHHHVPSEPHPLEPRHQQPVMAQPLASDPKLSEPPLRHDLPSLPSSNPALTSRTSQGALVTPRQDVKRKAADSPATDAVSSSMKRPRTRDRPFEQIQDGPSPVKRSPRAHRPAQVDVEKRVPRTISFAEVYQDGKAQYKHQIFEYKTGSGNWYIVKCDEHGVHFKFGNPVHGAAKHVHSPQHDMQPKTHDLAIEICGYLVHDCNAELAKLNNDEYQRAVAEDGYEPYNRNLLTKEGRQRTDNHKKQPKTDREGGEIHVNGDVPSSKQPKLREQKSATGITVPKDCQFYQGLWQSNKKWYSLVVLPIRPDGSLREVGLKERFQELPLMQTVPKCYRVDRVSLQIKGWQPAYEDGEAKAKKREYPVMFFDRTPWSLGWLPAQKLQELDLDNPPEGVDISGLRKAREWFAVKMNNRTSWEELKRLGPGEPLSATPEGEADWIGLSLRSADKPDEKSPTIFDKQYGKSPGRRGSPGSGDDSDDSDNEDDDPMKMDIGPIPDPGAGDSNYVEGSGSETHESDVEMGRTVVTKSEENSPKLSANEAHVTQIDGTKSEEINPGPKDQAGLSNILSEHERVRKSAQTAQAKAAAAVKEAASRSRAASEVADEGTKPPGTVEQQSPQGRPDTDAGPRPQRPSLTDHQRSRSDGMFSASGKPESQTGLAAPGISKIGEGRKHSNLQNILNPAGMRADAPAENGLDSYKRFDALMAQMSSDTTPMRPASVPVQSNGHHFQPPAQQAKQLDAMPQHSPSLSHILSPPMQSPLMGPPRSASTTPVPDGSGRSTPTILIPNNGDRWQAVRTSSFGPAPHTPRASFTHGRGVDGSKPSAPQPTAVTPAVSVRAETPTSVRADRKEIFDLSQFRDSARGVRWSRSSSPTAGYLRLATDPVRGVAEPVETTPEAAGVPAGIEPAKVSRIDVETERDRQWVQLVLKDRSEQTVTFETNSASGRLLNAKIQGRRFVSWVKKWNPEAELSSG</sequence>
<feature type="compositionally biased region" description="Basic and acidic residues" evidence="1">
    <location>
        <begin position="271"/>
        <end position="282"/>
    </location>
</feature>
<feature type="compositionally biased region" description="Basic and acidic residues" evidence="1">
    <location>
        <begin position="498"/>
        <end position="521"/>
    </location>
</feature>
<feature type="compositionally biased region" description="Polar residues" evidence="1">
    <location>
        <begin position="309"/>
        <end position="324"/>
    </location>
</feature>
<dbReference type="EMBL" id="JAWRVE010000105">
    <property type="protein sequence ID" value="KAL1858311.1"/>
    <property type="molecule type" value="Genomic_DNA"/>
</dbReference>
<feature type="compositionally biased region" description="Low complexity" evidence="1">
    <location>
        <begin position="1008"/>
        <end position="1021"/>
    </location>
</feature>
<feature type="compositionally biased region" description="Low complexity" evidence="1">
    <location>
        <begin position="11"/>
        <end position="21"/>
    </location>
</feature>
<dbReference type="Proteomes" id="UP001583177">
    <property type="component" value="Unassembled WGS sequence"/>
</dbReference>
<feature type="region of interest" description="Disordered" evidence="1">
    <location>
        <begin position="149"/>
        <end position="243"/>
    </location>
</feature>
<protein>
    <submittedName>
        <fullName evidence="2">Uncharacterized protein</fullName>
    </submittedName>
</protein>
<accession>A0ABR3WC33</accession>
<reference evidence="2 3" key="1">
    <citation type="journal article" date="2024" name="IMA Fungus">
        <title>IMA Genome - F19 : A genome assembly and annotation guide to empower mycologists, including annotated draft genome sequences of Ceratocystis pirilliformis, Diaporthe australafricana, Fusarium ophioides, Paecilomyces lecythidis, and Sporothrix stenoceras.</title>
        <authorList>
            <person name="Aylward J."/>
            <person name="Wilson A.M."/>
            <person name="Visagie C.M."/>
            <person name="Spraker J."/>
            <person name="Barnes I."/>
            <person name="Buitendag C."/>
            <person name="Ceriani C."/>
            <person name="Del Mar Angel L."/>
            <person name="du Plessis D."/>
            <person name="Fuchs T."/>
            <person name="Gasser K."/>
            <person name="Kramer D."/>
            <person name="Li W."/>
            <person name="Munsamy K."/>
            <person name="Piso A."/>
            <person name="Price J.L."/>
            <person name="Sonnekus B."/>
            <person name="Thomas C."/>
            <person name="van der Nest A."/>
            <person name="van Dijk A."/>
            <person name="van Heerden A."/>
            <person name="van Vuuren N."/>
            <person name="Yilmaz N."/>
            <person name="Duong T.A."/>
            <person name="van der Merwe N.A."/>
            <person name="Wingfield M.J."/>
            <person name="Wingfield B.D."/>
        </authorList>
    </citation>
    <scope>NUCLEOTIDE SEQUENCE [LARGE SCALE GENOMIC DNA]</scope>
    <source>
        <strain evidence="2 3">CMW 18300</strain>
    </source>
</reference>
<feature type="compositionally biased region" description="Polar residues" evidence="1">
    <location>
        <begin position="986"/>
        <end position="1002"/>
    </location>
</feature>
<feature type="compositionally biased region" description="Acidic residues" evidence="1">
    <location>
        <begin position="741"/>
        <end position="752"/>
    </location>
</feature>
<feature type="compositionally biased region" description="Low complexity" evidence="1">
    <location>
        <begin position="728"/>
        <end position="740"/>
    </location>
</feature>
<evidence type="ECO:0000256" key="1">
    <source>
        <dbReference type="SAM" id="MobiDB-lite"/>
    </source>
</evidence>
<name>A0ABR3WC33_9PEZI</name>
<feature type="region of interest" description="Disordered" evidence="1">
    <location>
        <begin position="257"/>
        <end position="382"/>
    </location>
</feature>
<feature type="compositionally biased region" description="Polar residues" evidence="1">
    <location>
        <begin position="1032"/>
        <end position="1048"/>
    </location>
</feature>
<comment type="caution">
    <text evidence="2">The sequence shown here is derived from an EMBL/GenBank/DDBJ whole genome shotgun (WGS) entry which is preliminary data.</text>
</comment>